<comment type="similarity">
    <text evidence="1">Belongs to the XseB family.</text>
</comment>
<keyword evidence="2" id="KW-0963">Cytoplasm</keyword>
<accession>A0A9D2ILR9</accession>
<dbReference type="EC" id="3.1.11.6" evidence="6"/>
<keyword evidence="3" id="KW-0540">Nuclease</keyword>
<dbReference type="Gene3D" id="1.10.287.1040">
    <property type="entry name" value="Exonuclease VII, small subunit"/>
    <property type="match status" value="1"/>
</dbReference>
<organism evidence="7 8">
    <name type="scientific">Candidatus Tidjanibacter faecipullorum</name>
    <dbReference type="NCBI Taxonomy" id="2838766"/>
    <lineage>
        <taxon>Bacteria</taxon>
        <taxon>Pseudomonadati</taxon>
        <taxon>Bacteroidota</taxon>
        <taxon>Bacteroidia</taxon>
        <taxon>Bacteroidales</taxon>
        <taxon>Rikenellaceae</taxon>
        <taxon>Tidjanibacter</taxon>
    </lineage>
</organism>
<dbReference type="GO" id="GO:0006308">
    <property type="term" value="P:DNA catabolic process"/>
    <property type="evidence" value="ECO:0007669"/>
    <property type="project" value="UniProtKB-UniRule"/>
</dbReference>
<dbReference type="GO" id="GO:0009318">
    <property type="term" value="C:exodeoxyribonuclease VII complex"/>
    <property type="evidence" value="ECO:0007669"/>
    <property type="project" value="UniProtKB-UniRule"/>
</dbReference>
<evidence type="ECO:0000256" key="5">
    <source>
        <dbReference type="ARBA" id="ARBA00022839"/>
    </source>
</evidence>
<evidence type="ECO:0000256" key="3">
    <source>
        <dbReference type="ARBA" id="ARBA00022722"/>
    </source>
</evidence>
<sequence>MKKNEQPQEMTYAAAMAELESILAKMNEPDPDIDSLAQQVTRAGELIRFCRERLLKAEAEVTEALNGQEEGARQE</sequence>
<evidence type="ECO:0000256" key="4">
    <source>
        <dbReference type="ARBA" id="ARBA00022801"/>
    </source>
</evidence>
<evidence type="ECO:0000256" key="1">
    <source>
        <dbReference type="ARBA" id="ARBA00009998"/>
    </source>
</evidence>
<dbReference type="Proteomes" id="UP000824014">
    <property type="component" value="Unassembled WGS sequence"/>
</dbReference>
<proteinExistence type="inferred from homology"/>
<dbReference type="InterPro" id="IPR003761">
    <property type="entry name" value="Exonuc_VII_S"/>
</dbReference>
<dbReference type="EMBL" id="DXCC01000029">
    <property type="protein sequence ID" value="HIZ15778.1"/>
    <property type="molecule type" value="Genomic_DNA"/>
</dbReference>
<evidence type="ECO:0000256" key="2">
    <source>
        <dbReference type="ARBA" id="ARBA00022490"/>
    </source>
</evidence>
<evidence type="ECO:0000313" key="8">
    <source>
        <dbReference type="Proteomes" id="UP000824014"/>
    </source>
</evidence>
<reference evidence="7" key="2">
    <citation type="submission" date="2021-04" db="EMBL/GenBank/DDBJ databases">
        <authorList>
            <person name="Gilroy R."/>
        </authorList>
    </citation>
    <scope>NUCLEOTIDE SEQUENCE</scope>
    <source>
        <strain evidence="7">ChiHjej11B10-19426</strain>
    </source>
</reference>
<dbReference type="NCBIfam" id="TIGR01280">
    <property type="entry name" value="xseB"/>
    <property type="match status" value="1"/>
</dbReference>
<reference evidence="7" key="1">
    <citation type="journal article" date="2021" name="PeerJ">
        <title>Extensive microbial diversity within the chicken gut microbiome revealed by metagenomics and culture.</title>
        <authorList>
            <person name="Gilroy R."/>
            <person name="Ravi A."/>
            <person name="Getino M."/>
            <person name="Pursley I."/>
            <person name="Horton D.L."/>
            <person name="Alikhan N.F."/>
            <person name="Baker D."/>
            <person name="Gharbi K."/>
            <person name="Hall N."/>
            <person name="Watson M."/>
            <person name="Adriaenssens E.M."/>
            <person name="Foster-Nyarko E."/>
            <person name="Jarju S."/>
            <person name="Secka A."/>
            <person name="Antonio M."/>
            <person name="Oren A."/>
            <person name="Chaudhuri R.R."/>
            <person name="La Ragione R."/>
            <person name="Hildebrand F."/>
            <person name="Pallen M.J."/>
        </authorList>
    </citation>
    <scope>NUCLEOTIDE SEQUENCE</scope>
    <source>
        <strain evidence="7">ChiHjej11B10-19426</strain>
    </source>
</reference>
<dbReference type="SUPFAM" id="SSF116842">
    <property type="entry name" value="XseB-like"/>
    <property type="match status" value="1"/>
</dbReference>
<dbReference type="InterPro" id="IPR037004">
    <property type="entry name" value="Exonuc_VII_ssu_sf"/>
</dbReference>
<dbReference type="AlphaFoldDB" id="A0A9D2ILR9"/>
<dbReference type="GO" id="GO:0008855">
    <property type="term" value="F:exodeoxyribonuclease VII activity"/>
    <property type="evidence" value="ECO:0007669"/>
    <property type="project" value="UniProtKB-UniRule"/>
</dbReference>
<keyword evidence="5" id="KW-0269">Exonuclease</keyword>
<evidence type="ECO:0000313" key="7">
    <source>
        <dbReference type="EMBL" id="HIZ15778.1"/>
    </source>
</evidence>
<dbReference type="Pfam" id="PF02609">
    <property type="entry name" value="Exonuc_VII_S"/>
    <property type="match status" value="1"/>
</dbReference>
<gene>
    <name evidence="7" type="primary">xseB</name>
    <name evidence="7" type="ORF">H9816_07720</name>
</gene>
<comment type="caution">
    <text evidence="7">The sequence shown here is derived from an EMBL/GenBank/DDBJ whole genome shotgun (WGS) entry which is preliminary data.</text>
</comment>
<evidence type="ECO:0000256" key="6">
    <source>
        <dbReference type="NCBIfam" id="TIGR01280"/>
    </source>
</evidence>
<name>A0A9D2ILR9_9BACT</name>
<keyword evidence="4 7" id="KW-0378">Hydrolase</keyword>
<protein>
    <recommendedName>
        <fullName evidence="6">Exodeoxyribonuclease VII small subunit</fullName>
        <ecNumber evidence="6">3.1.11.6</ecNumber>
    </recommendedName>
</protein>